<feature type="transmembrane region" description="Helical" evidence="1">
    <location>
        <begin position="266"/>
        <end position="291"/>
    </location>
</feature>
<dbReference type="EMBL" id="FOIT01000005">
    <property type="protein sequence ID" value="SEW10795.1"/>
    <property type="molecule type" value="Genomic_DNA"/>
</dbReference>
<feature type="transmembrane region" description="Helical" evidence="1">
    <location>
        <begin position="303"/>
        <end position="324"/>
    </location>
</feature>
<keyword evidence="1" id="KW-0472">Membrane</keyword>
<sequence length="390" mass="45333">MRIFKWEMLKILRDWKVRILLLALLIFLATFSSFYQNQNVSLPLENIREQYSQVENVYYATPEAHLETEVGQYVDELLAENQWLLGMQRYILNQRDGNTVEGMEELVGNYVEQGMQINENILTLHAVTDFESYDLLVQNLPSVEEAEAEMQFLTYLSENDVDIDWNPMSPSLVLFELINTVAGIFLFIVAAVMGADRFSLDQERNWSITQGIPLSWHFQWRMRTFINWMLIWIVSILGILISYFVSTTYADTGTLLYPVQLYGPTYVEHISVLSYAIVVTLLVMVLSYLIIKLSVGLSWVFRNIYLTIAIVVGVFFIPYIFTVLPAGNGMNPLLYLQIEPVLNGFWDPMFVNIPRMIVAFLLIFIIIEVLFFFIFKLIPTRTGKLERRKN</sequence>
<keyword evidence="1" id="KW-1133">Transmembrane helix</keyword>
<evidence type="ECO:0000313" key="2">
    <source>
        <dbReference type="EMBL" id="SEW10795.1"/>
    </source>
</evidence>
<keyword evidence="3" id="KW-1185">Reference proteome</keyword>
<gene>
    <name evidence="2" type="ORF">SAMN05192557_1629</name>
</gene>
<organism evidence="2 3">
    <name type="scientific">Aliicoccus persicus</name>
    <dbReference type="NCBI Taxonomy" id="930138"/>
    <lineage>
        <taxon>Bacteria</taxon>
        <taxon>Bacillati</taxon>
        <taxon>Bacillota</taxon>
        <taxon>Bacilli</taxon>
        <taxon>Bacillales</taxon>
        <taxon>Staphylococcaceae</taxon>
        <taxon>Aliicoccus</taxon>
    </lineage>
</organism>
<name>A0A662Z5S7_9STAP</name>
<reference evidence="2 3" key="1">
    <citation type="submission" date="2016-10" db="EMBL/GenBank/DDBJ databases">
        <authorList>
            <person name="Varghese N."/>
            <person name="Submissions S."/>
        </authorList>
    </citation>
    <scope>NUCLEOTIDE SEQUENCE [LARGE SCALE GENOMIC DNA]</scope>
    <source>
        <strain evidence="2 3">IBRC-M10081</strain>
    </source>
</reference>
<dbReference type="OrthoDB" id="2416555at2"/>
<feature type="transmembrane region" description="Helical" evidence="1">
    <location>
        <begin position="356"/>
        <end position="378"/>
    </location>
</feature>
<feature type="transmembrane region" description="Helical" evidence="1">
    <location>
        <begin position="225"/>
        <end position="246"/>
    </location>
</feature>
<protein>
    <recommendedName>
        <fullName evidence="4">ABC-2 family transporter protein</fullName>
    </recommendedName>
</protein>
<accession>A0A662Z5S7</accession>
<proteinExistence type="predicted"/>
<feature type="transmembrane region" description="Helical" evidence="1">
    <location>
        <begin position="172"/>
        <end position="195"/>
    </location>
</feature>
<evidence type="ECO:0008006" key="4">
    <source>
        <dbReference type="Google" id="ProtNLM"/>
    </source>
</evidence>
<keyword evidence="1" id="KW-0812">Transmembrane</keyword>
<dbReference type="AlphaFoldDB" id="A0A662Z5S7"/>
<evidence type="ECO:0000256" key="1">
    <source>
        <dbReference type="SAM" id="Phobius"/>
    </source>
</evidence>
<evidence type="ECO:0000313" key="3">
    <source>
        <dbReference type="Proteomes" id="UP000243605"/>
    </source>
</evidence>
<dbReference type="RefSeq" id="WP_091475614.1">
    <property type="nucleotide sequence ID" value="NZ_FOIT01000005.1"/>
</dbReference>
<dbReference type="Proteomes" id="UP000243605">
    <property type="component" value="Unassembled WGS sequence"/>
</dbReference>